<comment type="cofactor">
    <cofactor evidence="2 14">
        <name>Mg(2+)</name>
        <dbReference type="ChEBI" id="CHEBI:18420"/>
    </cofactor>
</comment>
<comment type="subunit">
    <text evidence="14">Homohexamer.</text>
</comment>
<reference evidence="17" key="1">
    <citation type="submission" date="2020-10" db="EMBL/GenBank/DDBJ databases">
        <authorList>
            <person name="Gilroy R."/>
        </authorList>
    </citation>
    <scope>NUCLEOTIDE SEQUENCE</scope>
    <source>
        <strain evidence="17">ChiSjej2B20-13462</strain>
    </source>
</reference>
<evidence type="ECO:0000259" key="16">
    <source>
        <dbReference type="Pfam" id="PF07475"/>
    </source>
</evidence>
<dbReference type="GO" id="GO:0000155">
    <property type="term" value="F:phosphorelay sensor kinase activity"/>
    <property type="evidence" value="ECO:0007669"/>
    <property type="project" value="InterPro"/>
</dbReference>
<organism evidence="17 18">
    <name type="scientific">Candidatus Avoscillospira stercorigallinarum</name>
    <dbReference type="NCBI Taxonomy" id="2840708"/>
    <lineage>
        <taxon>Bacteria</taxon>
        <taxon>Bacillati</taxon>
        <taxon>Bacillota</taxon>
        <taxon>Clostridia</taxon>
        <taxon>Eubacteriales</taxon>
        <taxon>Oscillospiraceae</taxon>
        <taxon>Oscillospiraceae incertae sedis</taxon>
        <taxon>Candidatus Avoscillospira</taxon>
    </lineage>
</organism>
<reference evidence="17" key="2">
    <citation type="journal article" date="2021" name="PeerJ">
        <title>Extensive microbial diversity within the chicken gut microbiome revealed by metagenomics and culture.</title>
        <authorList>
            <person name="Gilroy R."/>
            <person name="Ravi A."/>
            <person name="Getino M."/>
            <person name="Pursley I."/>
            <person name="Horton D.L."/>
            <person name="Alikhan N.F."/>
            <person name="Baker D."/>
            <person name="Gharbi K."/>
            <person name="Hall N."/>
            <person name="Watson M."/>
            <person name="Adriaenssens E.M."/>
            <person name="Foster-Nyarko E."/>
            <person name="Jarju S."/>
            <person name="Secka A."/>
            <person name="Antonio M."/>
            <person name="Oren A."/>
            <person name="Chaudhuri R.R."/>
            <person name="La Ragione R."/>
            <person name="Hildebrand F."/>
            <person name="Pallen M.J."/>
        </authorList>
    </citation>
    <scope>NUCLEOTIDE SEQUENCE</scope>
    <source>
        <strain evidence="17">ChiSjej2B20-13462</strain>
    </source>
</reference>
<feature type="binding site" evidence="14">
    <location>
        <position position="164"/>
    </location>
    <ligand>
        <name>Mg(2+)</name>
        <dbReference type="ChEBI" id="CHEBI:18420"/>
    </ligand>
</feature>
<dbReference type="Proteomes" id="UP000886874">
    <property type="component" value="Unassembled WGS sequence"/>
</dbReference>
<name>A0A9D1CNM9_9FIRM</name>
<evidence type="ECO:0000256" key="7">
    <source>
        <dbReference type="ARBA" id="ARBA00022741"/>
    </source>
</evidence>
<protein>
    <recommendedName>
        <fullName evidence="14">HPr kinase/phosphorylase</fullName>
        <shortName evidence="14">HPrK/P</shortName>
        <ecNumber evidence="14">2.7.11.-</ecNumber>
        <ecNumber evidence="14">2.7.4.-</ecNumber>
    </recommendedName>
    <alternativeName>
        <fullName evidence="14">HPr(Ser) kinase/phosphorylase</fullName>
    </alternativeName>
</protein>
<evidence type="ECO:0000256" key="6">
    <source>
        <dbReference type="ARBA" id="ARBA00022723"/>
    </source>
</evidence>
<dbReference type="AlphaFoldDB" id="A0A9D1CNM9"/>
<feature type="region of interest" description="Important for the catalytic mechanism of dephosphorylation" evidence="14">
    <location>
        <begin position="268"/>
        <end position="273"/>
    </location>
</feature>
<sequence>MEHIYTVPLTKLVEDFQLIALHKAEDFDRIHITVDDVSRPGLQLAGFFDHFEPMRLQVLGNVETSYLQKLSSEQRAIIFDHLFSYKIPALVISRNLEPLPECLEMARKHDITVLRSQDATSSIVSSLISSLKAYLAPRITRHGVLVEIYGEGILIFGDSGIGKSEAAVELVKRGHRLVADDAVEIKRISPTQLVGGAPDVLRHYIELRGIGVINVAKLFGMGAVKDSSNIDLIINIVPWQDGEIYDRLGLESQYADILGVKIPSITVPVTPGRNLAVIFEVAAMNNRQKRMGYNAAVEFTEQLSKFFQQSNEGIKF</sequence>
<evidence type="ECO:0000256" key="11">
    <source>
        <dbReference type="ARBA" id="ARBA00023268"/>
    </source>
</evidence>
<dbReference type="CDD" id="cd01918">
    <property type="entry name" value="HprK_C"/>
    <property type="match status" value="1"/>
</dbReference>
<dbReference type="FunFam" id="3.40.50.300:FF:000174">
    <property type="entry name" value="HPr kinase/phosphorylase"/>
    <property type="match status" value="1"/>
</dbReference>
<comment type="miscellaneous">
    <text evidence="14">Both phosphorylation and phosphorolysis are carried out by the same active site and suggest a common mechanism for both reactions.</text>
</comment>
<feature type="domain" description="HPr kinase/phosphorylase C-terminal" evidence="16">
    <location>
        <begin position="135"/>
        <end position="302"/>
    </location>
</feature>
<dbReference type="Pfam" id="PF02603">
    <property type="entry name" value="Hpr_kinase_N"/>
    <property type="match status" value="1"/>
</dbReference>
<keyword evidence="7 14" id="KW-0547">Nucleotide-binding</keyword>
<feature type="active site" evidence="14">
    <location>
        <position position="247"/>
    </location>
</feature>
<dbReference type="NCBIfam" id="TIGR00679">
    <property type="entry name" value="hpr-ser"/>
    <property type="match status" value="1"/>
</dbReference>
<dbReference type="HAMAP" id="MF_01249">
    <property type="entry name" value="HPr_kinase"/>
    <property type="match status" value="1"/>
</dbReference>
<dbReference type="SUPFAM" id="SSF75138">
    <property type="entry name" value="HprK N-terminal domain-like"/>
    <property type="match status" value="1"/>
</dbReference>
<evidence type="ECO:0000256" key="8">
    <source>
        <dbReference type="ARBA" id="ARBA00022777"/>
    </source>
</evidence>
<comment type="similarity">
    <text evidence="3 14">Belongs to the HPrK/P family.</text>
</comment>
<dbReference type="InterPro" id="IPR003755">
    <property type="entry name" value="HPr(Ser)_kin/Pase"/>
</dbReference>
<evidence type="ECO:0000259" key="15">
    <source>
        <dbReference type="Pfam" id="PF02603"/>
    </source>
</evidence>
<dbReference type="Pfam" id="PF07475">
    <property type="entry name" value="Hpr_kinase_C"/>
    <property type="match status" value="1"/>
</dbReference>
<evidence type="ECO:0000313" key="17">
    <source>
        <dbReference type="EMBL" id="HIQ69966.1"/>
    </source>
</evidence>
<feature type="binding site" evidence="14">
    <location>
        <begin position="157"/>
        <end position="164"/>
    </location>
    <ligand>
        <name>ATP</name>
        <dbReference type="ChEBI" id="CHEBI:30616"/>
    </ligand>
</feature>
<evidence type="ECO:0000256" key="5">
    <source>
        <dbReference type="ARBA" id="ARBA00022679"/>
    </source>
</evidence>
<keyword evidence="6 14" id="KW-0479">Metal-binding</keyword>
<feature type="binding site" evidence="14">
    <location>
        <position position="206"/>
    </location>
    <ligand>
        <name>Mg(2+)</name>
        <dbReference type="ChEBI" id="CHEBI:18420"/>
    </ligand>
</feature>
<keyword evidence="8 14" id="KW-0418">Kinase</keyword>
<evidence type="ECO:0000313" key="18">
    <source>
        <dbReference type="Proteomes" id="UP000886874"/>
    </source>
</evidence>
<feature type="active site" description="Proton acceptor; for phosphorylation activity. Proton donor; for dephosphorylation activity" evidence="14">
    <location>
        <position position="181"/>
    </location>
</feature>
<proteinExistence type="inferred from homology"/>
<evidence type="ECO:0000256" key="2">
    <source>
        <dbReference type="ARBA" id="ARBA00001946"/>
    </source>
</evidence>
<feature type="domain" description="HPr(Ser) kinase/phosphorylase N-terminal" evidence="15">
    <location>
        <begin position="8"/>
        <end position="130"/>
    </location>
</feature>
<comment type="domain">
    <text evidence="14">The Walker A ATP-binding motif also binds Pi and PPi.</text>
</comment>
<keyword evidence="12 14" id="KW-0119">Carbohydrate metabolism</keyword>
<evidence type="ECO:0000256" key="1">
    <source>
        <dbReference type="ARBA" id="ARBA00001120"/>
    </source>
</evidence>
<evidence type="ECO:0000256" key="9">
    <source>
        <dbReference type="ARBA" id="ARBA00022840"/>
    </source>
</evidence>
<dbReference type="InterPro" id="IPR011126">
    <property type="entry name" value="Hpr_kin/Pase_Hpr_N"/>
</dbReference>
<keyword evidence="4 14" id="KW-0723">Serine/threonine-protein kinase</keyword>
<dbReference type="GO" id="GO:0005524">
    <property type="term" value="F:ATP binding"/>
    <property type="evidence" value="ECO:0007669"/>
    <property type="project" value="UniProtKB-UniRule"/>
</dbReference>
<keyword evidence="10 14" id="KW-0460">Magnesium</keyword>
<dbReference type="InterPro" id="IPR027417">
    <property type="entry name" value="P-loop_NTPase"/>
</dbReference>
<comment type="catalytic activity">
    <reaction evidence="13 14">
        <text>[HPr protein]-O-phospho-L-serine + phosphate + H(+) = [HPr protein]-L-serine + diphosphate</text>
        <dbReference type="Rhea" id="RHEA:46604"/>
        <dbReference type="Rhea" id="RHEA-COMP:11602"/>
        <dbReference type="Rhea" id="RHEA-COMP:11603"/>
        <dbReference type="ChEBI" id="CHEBI:15378"/>
        <dbReference type="ChEBI" id="CHEBI:29999"/>
        <dbReference type="ChEBI" id="CHEBI:33019"/>
        <dbReference type="ChEBI" id="CHEBI:43474"/>
        <dbReference type="ChEBI" id="CHEBI:83421"/>
    </reaction>
</comment>
<evidence type="ECO:0000256" key="4">
    <source>
        <dbReference type="ARBA" id="ARBA00022527"/>
    </source>
</evidence>
<comment type="function">
    <text evidence="14">Catalyzes the ATP- as well as the pyrophosphate-dependent phosphorylation of a specific serine residue in HPr, a phosphocarrier protein of the phosphoenolpyruvate-dependent sugar phosphotransferase system (PTS). HprK/P also catalyzes the pyrophosphate-producing, inorganic phosphate-dependent dephosphorylation (phosphorolysis) of seryl-phosphorylated HPr (P-Ser-HPr). The two antagonistic activities of HprK/P are regulated by several intracellular metabolites, which change their concentration in response to the absence or presence of rapidly metabolisable carbon sources (glucose, fructose, etc.) in the growth medium. Therefore, by controlling the phosphorylation state of HPr, HPrK/P is a sensor enzyme that plays a major role in the regulation of carbon metabolism and sugar transport: it mediates carbon catabolite repression (CCR), and regulates PTS-catalyzed carbohydrate uptake and inducer exclusion.</text>
</comment>
<dbReference type="GO" id="GO:0004712">
    <property type="term" value="F:protein serine/threonine/tyrosine kinase activity"/>
    <property type="evidence" value="ECO:0007669"/>
    <property type="project" value="UniProtKB-UniRule"/>
</dbReference>
<dbReference type="EC" id="2.7.4.-" evidence="14"/>
<evidence type="ECO:0000256" key="10">
    <source>
        <dbReference type="ARBA" id="ARBA00022842"/>
    </source>
</evidence>
<feature type="active site" evidence="14">
    <location>
        <position position="163"/>
    </location>
</feature>
<dbReference type="PANTHER" id="PTHR30305">
    <property type="entry name" value="PROTEIN YJDM-RELATED"/>
    <property type="match status" value="1"/>
</dbReference>
<dbReference type="GO" id="GO:0000287">
    <property type="term" value="F:magnesium ion binding"/>
    <property type="evidence" value="ECO:0007669"/>
    <property type="project" value="UniProtKB-UniRule"/>
</dbReference>
<dbReference type="InterPro" id="IPR011104">
    <property type="entry name" value="Hpr_kin/Pase_C"/>
</dbReference>
<evidence type="ECO:0000256" key="14">
    <source>
        <dbReference type="HAMAP-Rule" id="MF_01249"/>
    </source>
</evidence>
<dbReference type="GO" id="GO:0006109">
    <property type="term" value="P:regulation of carbohydrate metabolic process"/>
    <property type="evidence" value="ECO:0007669"/>
    <property type="project" value="UniProtKB-UniRule"/>
</dbReference>
<keyword evidence="5 14" id="KW-0808">Transferase</keyword>
<dbReference type="EC" id="2.7.11.-" evidence="14"/>
<feature type="region of interest" description="Important for the catalytic mechanism of both phosphorylation and dephosphorylation" evidence="14">
    <location>
        <begin position="205"/>
        <end position="214"/>
    </location>
</feature>
<dbReference type="EMBL" id="DVFN01000094">
    <property type="protein sequence ID" value="HIQ69966.1"/>
    <property type="molecule type" value="Genomic_DNA"/>
</dbReference>
<dbReference type="Gene3D" id="3.40.50.300">
    <property type="entry name" value="P-loop containing nucleotide triphosphate hydrolases"/>
    <property type="match status" value="1"/>
</dbReference>
<evidence type="ECO:0000256" key="13">
    <source>
        <dbReference type="ARBA" id="ARBA00047657"/>
    </source>
</evidence>
<comment type="catalytic activity">
    <reaction evidence="1 14">
        <text>[HPr protein]-L-serine + ATP = [HPr protein]-O-phospho-L-serine + ADP + H(+)</text>
        <dbReference type="Rhea" id="RHEA:46600"/>
        <dbReference type="Rhea" id="RHEA-COMP:11602"/>
        <dbReference type="Rhea" id="RHEA-COMP:11603"/>
        <dbReference type="ChEBI" id="CHEBI:15378"/>
        <dbReference type="ChEBI" id="CHEBI:29999"/>
        <dbReference type="ChEBI" id="CHEBI:30616"/>
        <dbReference type="ChEBI" id="CHEBI:83421"/>
        <dbReference type="ChEBI" id="CHEBI:456216"/>
    </reaction>
</comment>
<dbReference type="InterPro" id="IPR028979">
    <property type="entry name" value="Ser_kin/Pase_Hpr-like_N_sf"/>
</dbReference>
<comment type="caution">
    <text evidence="17">The sequence shown here is derived from an EMBL/GenBank/DDBJ whole genome shotgun (WGS) entry which is preliminary data.</text>
</comment>
<keyword evidence="9 14" id="KW-0067">ATP-binding</keyword>
<keyword evidence="11 14" id="KW-0511">Multifunctional enzyme</keyword>
<gene>
    <name evidence="14 17" type="primary">hprK</name>
    <name evidence="17" type="ORF">IAA67_06530</name>
</gene>
<dbReference type="GO" id="GO:0004674">
    <property type="term" value="F:protein serine/threonine kinase activity"/>
    <property type="evidence" value="ECO:0007669"/>
    <property type="project" value="UniProtKB-KW"/>
</dbReference>
<evidence type="ECO:0000256" key="3">
    <source>
        <dbReference type="ARBA" id="ARBA00006883"/>
    </source>
</evidence>
<accession>A0A9D1CNM9</accession>
<dbReference type="PANTHER" id="PTHR30305:SF1">
    <property type="entry name" value="HPR KINASE_PHOSPHORYLASE"/>
    <property type="match status" value="1"/>
</dbReference>
<dbReference type="Gene3D" id="3.40.1390.20">
    <property type="entry name" value="HprK N-terminal domain-like"/>
    <property type="match status" value="1"/>
</dbReference>
<evidence type="ECO:0000256" key="12">
    <source>
        <dbReference type="ARBA" id="ARBA00023277"/>
    </source>
</evidence>
<dbReference type="SUPFAM" id="SSF53795">
    <property type="entry name" value="PEP carboxykinase-like"/>
    <property type="match status" value="1"/>
</dbReference>
<feature type="active site" evidence="14">
    <location>
        <position position="142"/>
    </location>
</feature>